<name>A0ABM7WVB7_9BACT</name>
<feature type="signal peptide" evidence="1">
    <location>
        <begin position="1"/>
        <end position="17"/>
    </location>
</feature>
<dbReference type="PROSITE" id="PS51257">
    <property type="entry name" value="PROKAR_LIPOPROTEIN"/>
    <property type="match status" value="1"/>
</dbReference>
<evidence type="ECO:0000256" key="1">
    <source>
        <dbReference type="SAM" id="SignalP"/>
    </source>
</evidence>
<keyword evidence="3" id="KW-1185">Reference proteome</keyword>
<dbReference type="Proteomes" id="UP001162891">
    <property type="component" value="Chromosome"/>
</dbReference>
<dbReference type="InterPro" id="IPR006624">
    <property type="entry name" value="Beta-propeller_rpt_TECPR"/>
</dbReference>
<dbReference type="EMBL" id="AP025591">
    <property type="protein sequence ID" value="BDG03397.1"/>
    <property type="molecule type" value="Genomic_DNA"/>
</dbReference>
<reference evidence="3" key="1">
    <citation type="journal article" date="2022" name="Int. J. Syst. Evol. Microbiol.">
        <title>Anaeromyxobacter oryzae sp. nov., Anaeromyxobacter diazotrophicus sp. nov. and Anaeromyxobacter paludicola sp. nov., isolated from paddy soils.</title>
        <authorList>
            <person name="Itoh H."/>
            <person name="Xu Z."/>
            <person name="Mise K."/>
            <person name="Masuda Y."/>
            <person name="Ushijima N."/>
            <person name="Hayakawa C."/>
            <person name="Shiratori Y."/>
            <person name="Senoo K."/>
        </authorList>
    </citation>
    <scope>NUCLEOTIDE SEQUENCE [LARGE SCALE GENOMIC DNA]</scope>
    <source>
        <strain evidence="3">Red232</strain>
    </source>
</reference>
<gene>
    <name evidence="2" type="ORF">AMOR_23930</name>
</gene>
<accession>A0ABM7WVB7</accession>
<dbReference type="RefSeq" id="WP_248361373.1">
    <property type="nucleotide sequence ID" value="NZ_AP025591.1"/>
</dbReference>
<dbReference type="SMART" id="SM00706">
    <property type="entry name" value="TECPR"/>
    <property type="match status" value="5"/>
</dbReference>
<evidence type="ECO:0000313" key="3">
    <source>
        <dbReference type="Proteomes" id="UP001162891"/>
    </source>
</evidence>
<evidence type="ECO:0000313" key="2">
    <source>
        <dbReference type="EMBL" id="BDG03397.1"/>
    </source>
</evidence>
<keyword evidence="1" id="KW-0732">Signal</keyword>
<proteinExistence type="predicted"/>
<sequence length="650" mass="67118">MLARTASALALASLLFACSPGGGPTGTTGPTGPTGPTAACGACPAGQTCGGGGVPSRCGTLVPVCSDGWCWSTPLPQGNDLRAVFARSTTDVFAVGEQGTILHWTGDRLEAMPSPTRRTLNGVWGTATGTDVWAVGEDSVILRYDGTSWKVEQDAVIEVTGTDLLAVFGTGAGDVWAVGESGRVLHRGAAGTWTVQRPGGADTTLLAVWTSGPGDVWIVAGSIAPPTLLHWDGSTWSSRALPDDGYAVWGTGRNDVWVVGPDGIWGGLAYHYDGTTWTTKGASGVGRSLSGTGPTDIWAVDGSRFLRHWDGTQWTEVKLPVDAQGVGAVAAAARDAVWAVGLNGGIWYYDGAAWAPVSSSQRGTTESFSAISGAGGEVWAVGASLVARYNGVRWSLDRTARARDVWAVAANDVWLAAAGTPSRLLRWSGTSIETALDAAAQPALNIGELKVVWAGADGEVWAFAESGKALHRTASGWGVVDVPAQVPALWSVADLTGSSGDLYLAGNVTLHWDGVSWAELPGDPGNSYGAFRGADLWVTAYSGVHQVSGATWTQRLPDEAAWPGAIAGIAPSDVYVSATRGWTDVPGGNGWLLGADVLRWDGAAFQHTHPPVAAVSALWAHPAGNGFDAVRAWALASTQLHAGGVLVRAP</sequence>
<protein>
    <recommendedName>
        <fullName evidence="4">Glucosyltransferase-I</fullName>
    </recommendedName>
</protein>
<organism evidence="2 3">
    <name type="scientific">Anaeromyxobacter oryzae</name>
    <dbReference type="NCBI Taxonomy" id="2918170"/>
    <lineage>
        <taxon>Bacteria</taxon>
        <taxon>Pseudomonadati</taxon>
        <taxon>Myxococcota</taxon>
        <taxon>Myxococcia</taxon>
        <taxon>Myxococcales</taxon>
        <taxon>Cystobacterineae</taxon>
        <taxon>Anaeromyxobacteraceae</taxon>
        <taxon>Anaeromyxobacter</taxon>
    </lineage>
</organism>
<evidence type="ECO:0008006" key="4">
    <source>
        <dbReference type="Google" id="ProtNLM"/>
    </source>
</evidence>
<feature type="chain" id="PRO_5046844351" description="Glucosyltransferase-I" evidence="1">
    <location>
        <begin position="18"/>
        <end position="650"/>
    </location>
</feature>